<keyword evidence="1" id="KW-0472">Membrane</keyword>
<keyword evidence="1" id="KW-0812">Transmembrane</keyword>
<feature type="transmembrane region" description="Helical" evidence="1">
    <location>
        <begin position="60"/>
        <end position="80"/>
    </location>
</feature>
<feature type="transmembrane region" description="Helical" evidence="1">
    <location>
        <begin position="28"/>
        <end position="48"/>
    </location>
</feature>
<protein>
    <submittedName>
        <fullName evidence="2">Uncharacterized protein</fullName>
    </submittedName>
</protein>
<name>A0A6C0H0Z4_9ZZZZ</name>
<evidence type="ECO:0000256" key="1">
    <source>
        <dbReference type="SAM" id="Phobius"/>
    </source>
</evidence>
<accession>A0A6C0H0Z4</accession>
<dbReference type="AlphaFoldDB" id="A0A6C0H0Z4"/>
<evidence type="ECO:0000313" key="2">
    <source>
        <dbReference type="EMBL" id="QHT73916.1"/>
    </source>
</evidence>
<sequence length="118" mass="13873">MNFIGFIKGIILQVVEFIQLTIKISKPIFNQVMIIIIPVIITIFTFLSGIDYYKIITSKIFIRIILFLVFLFFTYAYLLMYQPKILKKIIDFLTLKPPAPKKRKFKFNSSIDISIETI</sequence>
<dbReference type="EMBL" id="MN739834">
    <property type="protein sequence ID" value="QHT73916.1"/>
    <property type="molecule type" value="Genomic_DNA"/>
</dbReference>
<organism evidence="2">
    <name type="scientific">viral metagenome</name>
    <dbReference type="NCBI Taxonomy" id="1070528"/>
    <lineage>
        <taxon>unclassified sequences</taxon>
        <taxon>metagenomes</taxon>
        <taxon>organismal metagenomes</taxon>
    </lineage>
</organism>
<keyword evidence="1" id="KW-1133">Transmembrane helix</keyword>
<reference evidence="2" key="1">
    <citation type="journal article" date="2020" name="Nature">
        <title>Giant virus diversity and host interactions through global metagenomics.</title>
        <authorList>
            <person name="Schulz F."/>
            <person name="Roux S."/>
            <person name="Paez-Espino D."/>
            <person name="Jungbluth S."/>
            <person name="Walsh D.A."/>
            <person name="Denef V.J."/>
            <person name="McMahon K.D."/>
            <person name="Konstantinidis K.T."/>
            <person name="Eloe-Fadrosh E.A."/>
            <person name="Kyrpides N.C."/>
            <person name="Woyke T."/>
        </authorList>
    </citation>
    <scope>NUCLEOTIDE SEQUENCE</scope>
    <source>
        <strain evidence="2">GVMAG-M-3300023179-4</strain>
    </source>
</reference>
<proteinExistence type="predicted"/>